<feature type="transmembrane region" description="Helical" evidence="1">
    <location>
        <begin position="541"/>
        <end position="560"/>
    </location>
</feature>
<dbReference type="Pfam" id="PF00873">
    <property type="entry name" value="ACR_tran"/>
    <property type="match status" value="1"/>
</dbReference>
<accession>A0ABU7TYJ4</accession>
<dbReference type="Proteomes" id="UP001312908">
    <property type="component" value="Unassembled WGS sequence"/>
</dbReference>
<feature type="transmembrane region" description="Helical" evidence="1">
    <location>
        <begin position="1019"/>
        <end position="1041"/>
    </location>
</feature>
<feature type="transmembrane region" description="Helical" evidence="1">
    <location>
        <begin position="37"/>
        <end position="55"/>
    </location>
</feature>
<feature type="transmembrane region" description="Helical" evidence="1">
    <location>
        <begin position="886"/>
        <end position="909"/>
    </location>
</feature>
<reference evidence="2 3" key="1">
    <citation type="submission" date="2023-10" db="EMBL/GenBank/DDBJ databases">
        <title>Sorlinia euscelidii gen. nov., sp. nov., an acetic acid bacteria isolated from the gut of Euscelidius variegatus emitter.</title>
        <authorList>
            <person name="Michoud G."/>
            <person name="Marasco R."/>
            <person name="Seferji K."/>
            <person name="Gonella E."/>
            <person name="Garuglieri E."/>
            <person name="Alma A."/>
            <person name="Mapelli F."/>
            <person name="Borin S."/>
            <person name="Daffonchio D."/>
            <person name="Crotti E."/>
        </authorList>
    </citation>
    <scope>NUCLEOTIDE SEQUENCE [LARGE SCALE GENOMIC DNA]</scope>
    <source>
        <strain evidence="2 3">EV16P</strain>
    </source>
</reference>
<keyword evidence="3" id="KW-1185">Reference proteome</keyword>
<name>A0ABU7TYJ4_9PROT</name>
<sequence>MNKVVITALRRPYSFVVLSVLIVIFGVRAAITTPTDVFPSIKIPVVAVIWSYLGLMPEDMSGRIVYYYERALTTTVNNIEHIESGSFYGRGIVKVFFQPGADVSTAQTQITSVSQTIIKQLPQGATPPLILAYDASSVPVLTLQINSETMNGADLYNLASNLIRPQLVSIPGVAIPAPYGGLAPYITVDIVPSKLMAHNLSAVDVGNALNKQNIVLPAGDQRIGPYDYMVETNAQPKEIEAFNNLPLKQVGNAVVYLRDVANVHPGGPPQTNMVLVKGRQSVMMVIMKSGDASTLSVVSGVKKLLPQISESLPKGTKIKILTDASKFVKDSVEDVVREMVIAALLTSLAVMLFLGSWRSTLIVSTSIPLAILSSLIFLQISGQSINVMTLGGLALAVGILVDDATVMVENIDAHLEMGKDLEIAIIDAANQIVIPTFVSTTCICIVWFPLFELTGVAGWLFMPMAEAIIYAIAASFILSRTLVPTMAKYLLAGHDKAQEHPADHHTAGFFTRFQMRFETGFKDFRDRYEVLLSHLIAARRLFIPSFLAVSVASMGLYLFVGRDFFPEIKSGTLQLHMRAPIGTRLEESGKIASLVEKKMHEVLPGKISSVLSNCGLPFSQMNQAFIPSPTLGAEDCDITVSLKNDESPIATYRQELRAALLDAFPGTQFTFQPADLTAKILNFGLPAPIDVQVVGRDLFGNYEFAKRLKKKLLTVPGLADLSIQQPMTKPTIRVAAQRSYAMGTGITEEDVARNELVALSGSAQVGQVYWLSPQGIARLIDVQVPATYLQTMNDLETLPIDKGDGNPENKPPQLLGALSKISMTGTPAQVSHYNIIPVFDIYGSNEGLDLGRVVDEVKKVADSMRSQLPRGSHIVLRGQAVTMVEAYGQLIIGLILSVVLVYLVIVVNFQSWLDPFVIITALPGALAGIAWSLFLTHTSLSVPALTGAIMCMGTSTANAILVVAFARERLEIHGDALKAALEAGYERIRPVIMTALAMIVGMIPMSMSNSDNAPIGKAVIGGLLVATVATLLFVPCVFAMVHHRRTDPTPAEGVRT</sequence>
<dbReference type="InterPro" id="IPR027463">
    <property type="entry name" value="AcrB_DN_DC_subdom"/>
</dbReference>
<dbReference type="SUPFAM" id="SSF82714">
    <property type="entry name" value="Multidrug efflux transporter AcrB TolC docking domain, DN and DC subdomains"/>
    <property type="match status" value="1"/>
</dbReference>
<dbReference type="Gene3D" id="3.30.70.1440">
    <property type="entry name" value="Multidrug efflux transporter AcrB pore domain"/>
    <property type="match status" value="1"/>
</dbReference>
<keyword evidence="1" id="KW-0472">Membrane</keyword>
<dbReference type="Gene3D" id="1.20.1640.10">
    <property type="entry name" value="Multidrug efflux transporter AcrB transmembrane domain"/>
    <property type="match status" value="2"/>
</dbReference>
<dbReference type="EMBL" id="JAWJZY010000001">
    <property type="protein sequence ID" value="MEE8657482.1"/>
    <property type="molecule type" value="Genomic_DNA"/>
</dbReference>
<dbReference type="Gene3D" id="3.30.70.1320">
    <property type="entry name" value="Multidrug efflux transporter AcrB pore domain like"/>
    <property type="match status" value="1"/>
</dbReference>
<feature type="transmembrane region" description="Helical" evidence="1">
    <location>
        <begin position="432"/>
        <end position="450"/>
    </location>
</feature>
<dbReference type="InterPro" id="IPR001036">
    <property type="entry name" value="Acrflvin-R"/>
</dbReference>
<feature type="transmembrane region" description="Helical" evidence="1">
    <location>
        <begin position="12"/>
        <end position="31"/>
    </location>
</feature>
<keyword evidence="1" id="KW-0812">Transmembrane</keyword>
<dbReference type="RefSeq" id="WP_394818526.1">
    <property type="nucleotide sequence ID" value="NZ_JAWJZY010000001.1"/>
</dbReference>
<evidence type="ECO:0000256" key="1">
    <source>
        <dbReference type="SAM" id="Phobius"/>
    </source>
</evidence>
<protein>
    <submittedName>
        <fullName evidence="2">Cobalt-zinc-cadmium resistance protein CzcA</fullName>
    </submittedName>
</protein>
<dbReference type="SUPFAM" id="SSF82866">
    <property type="entry name" value="Multidrug efflux transporter AcrB transmembrane domain"/>
    <property type="match status" value="2"/>
</dbReference>
<dbReference type="SUPFAM" id="SSF82693">
    <property type="entry name" value="Multidrug efflux transporter AcrB pore domain, PN1, PN2, PC1 and PC2 subdomains"/>
    <property type="match status" value="2"/>
</dbReference>
<feature type="transmembrane region" description="Helical" evidence="1">
    <location>
        <begin position="987"/>
        <end position="1007"/>
    </location>
</feature>
<evidence type="ECO:0000313" key="3">
    <source>
        <dbReference type="Proteomes" id="UP001312908"/>
    </source>
</evidence>
<dbReference type="PRINTS" id="PR00702">
    <property type="entry name" value="ACRIFLAVINRP"/>
</dbReference>
<organism evidence="2 3">
    <name type="scientific">Sorlinia euscelidii</name>
    <dbReference type="NCBI Taxonomy" id="3081148"/>
    <lineage>
        <taxon>Bacteria</taxon>
        <taxon>Pseudomonadati</taxon>
        <taxon>Pseudomonadota</taxon>
        <taxon>Alphaproteobacteria</taxon>
        <taxon>Acetobacterales</taxon>
        <taxon>Acetobacteraceae</taxon>
        <taxon>Sorlinia</taxon>
    </lineage>
</organism>
<feature type="transmembrane region" description="Helical" evidence="1">
    <location>
        <begin position="456"/>
        <end position="478"/>
    </location>
</feature>
<feature type="transmembrane region" description="Helical" evidence="1">
    <location>
        <begin position="940"/>
        <end position="966"/>
    </location>
</feature>
<keyword evidence="1" id="KW-1133">Transmembrane helix</keyword>
<comment type="caution">
    <text evidence="2">The sequence shown here is derived from an EMBL/GenBank/DDBJ whole genome shotgun (WGS) entry which is preliminary data.</text>
</comment>
<proteinExistence type="predicted"/>
<dbReference type="Gene3D" id="3.30.2090.10">
    <property type="entry name" value="Multidrug efflux transporter AcrB TolC docking domain, DN and DC subdomains"/>
    <property type="match status" value="2"/>
</dbReference>
<evidence type="ECO:0000313" key="2">
    <source>
        <dbReference type="EMBL" id="MEE8657482.1"/>
    </source>
</evidence>
<feature type="transmembrane region" description="Helical" evidence="1">
    <location>
        <begin position="360"/>
        <end position="378"/>
    </location>
</feature>
<dbReference type="Gene3D" id="3.30.70.1430">
    <property type="entry name" value="Multidrug efflux transporter AcrB pore domain"/>
    <property type="match status" value="2"/>
</dbReference>
<dbReference type="PANTHER" id="PTHR32063">
    <property type="match status" value="1"/>
</dbReference>
<feature type="transmembrane region" description="Helical" evidence="1">
    <location>
        <begin position="335"/>
        <end position="354"/>
    </location>
</feature>
<dbReference type="PANTHER" id="PTHR32063:SF8">
    <property type="entry name" value="CATION EFFLUX PROTEIN"/>
    <property type="match status" value="1"/>
</dbReference>
<feature type="transmembrane region" description="Helical" evidence="1">
    <location>
        <begin position="916"/>
        <end position="934"/>
    </location>
</feature>
<gene>
    <name evidence="2" type="primary">czcA</name>
    <name evidence="2" type="ORF">DOFOFD_00400</name>
</gene>